<keyword evidence="3" id="KW-1185">Reference proteome</keyword>
<dbReference type="PANTHER" id="PTHR31900">
    <property type="entry name" value="F-BOX/RNI SUPERFAMILY PROTEIN-RELATED"/>
    <property type="match status" value="1"/>
</dbReference>
<name>A0A833RC57_9POAL</name>
<dbReference type="Pfam" id="PF24758">
    <property type="entry name" value="LRR_At5g56370"/>
    <property type="match status" value="1"/>
</dbReference>
<evidence type="ECO:0000313" key="2">
    <source>
        <dbReference type="EMBL" id="KAF3332944.1"/>
    </source>
</evidence>
<reference evidence="2" key="1">
    <citation type="submission" date="2020-01" db="EMBL/GenBank/DDBJ databases">
        <title>Genome sequence of Kobresia littledalei, the first chromosome-level genome in the family Cyperaceae.</title>
        <authorList>
            <person name="Qu G."/>
        </authorList>
    </citation>
    <scope>NUCLEOTIDE SEQUENCE</scope>
    <source>
        <strain evidence="2">C.B.Clarke</strain>
        <tissue evidence="2">Leaf</tissue>
    </source>
</reference>
<dbReference type="PANTHER" id="PTHR31900:SF30">
    <property type="entry name" value="SUPERFAMILY PROTEIN, PUTATIVE-RELATED"/>
    <property type="match status" value="1"/>
</dbReference>
<gene>
    <name evidence="2" type="ORF">FCM35_KLT02521</name>
</gene>
<dbReference type="OrthoDB" id="591930at2759"/>
<proteinExistence type="predicted"/>
<dbReference type="Proteomes" id="UP000623129">
    <property type="component" value="Unassembled WGS sequence"/>
</dbReference>
<dbReference type="InterPro" id="IPR050232">
    <property type="entry name" value="FBL13/AtMIF1-like"/>
</dbReference>
<dbReference type="InterPro" id="IPR032675">
    <property type="entry name" value="LRR_dom_sf"/>
</dbReference>
<evidence type="ECO:0000259" key="1">
    <source>
        <dbReference type="Pfam" id="PF24758"/>
    </source>
</evidence>
<dbReference type="EMBL" id="SWLB01000011">
    <property type="protein sequence ID" value="KAF3332944.1"/>
    <property type="molecule type" value="Genomic_DNA"/>
</dbReference>
<accession>A0A833RC57</accession>
<dbReference type="Gene3D" id="3.80.10.10">
    <property type="entry name" value="Ribonuclease Inhibitor"/>
    <property type="match status" value="1"/>
</dbReference>
<sequence length="355" mass="40473">MRLSVSSKIWREVCSSLQCLNLDLSDFGWQLTNLTDDASLENFVNVVLQYYDTTRLNVFHLICRDKYLEKFALSFITEVTKFNPRIVNLDVPISYTNTFSSIFTCKSVEDLHLTCQLRRGILATPEVVTLLNLKKLCLTDAVIGGESFSKLLSGCPVIEDLSLKNCIISGDGIVSNKTLKFLSWDGWSYFFLTICAPNLKSLEYTSSGNITTLVNLSSLVFARTLLDEELTKLPKFHNLKSLSLNGWCMACHSGPVAWFLENSLNLENLTVCLDRQHCLVKNKRNHHNLRQMEAPRCKKLKKLVIRVLKGYKKAYGSGMAFLKKFKDIEIAEIVLCNRVWIRNGFFKNCEGNRDH</sequence>
<dbReference type="InterPro" id="IPR055411">
    <property type="entry name" value="LRR_FXL15/At3g58940/PEG3-like"/>
</dbReference>
<comment type="caution">
    <text evidence="2">The sequence shown here is derived from an EMBL/GenBank/DDBJ whole genome shotgun (WGS) entry which is preliminary data.</text>
</comment>
<feature type="domain" description="F-box/LRR-repeat protein 15/At3g58940/PEG3-like LRR" evidence="1">
    <location>
        <begin position="97"/>
        <end position="202"/>
    </location>
</feature>
<organism evidence="2 3">
    <name type="scientific">Carex littledalei</name>
    <dbReference type="NCBI Taxonomy" id="544730"/>
    <lineage>
        <taxon>Eukaryota</taxon>
        <taxon>Viridiplantae</taxon>
        <taxon>Streptophyta</taxon>
        <taxon>Embryophyta</taxon>
        <taxon>Tracheophyta</taxon>
        <taxon>Spermatophyta</taxon>
        <taxon>Magnoliopsida</taxon>
        <taxon>Liliopsida</taxon>
        <taxon>Poales</taxon>
        <taxon>Cyperaceae</taxon>
        <taxon>Cyperoideae</taxon>
        <taxon>Cariceae</taxon>
        <taxon>Carex</taxon>
        <taxon>Carex subgen. Euthyceras</taxon>
    </lineage>
</organism>
<dbReference type="SUPFAM" id="SSF52058">
    <property type="entry name" value="L domain-like"/>
    <property type="match status" value="1"/>
</dbReference>
<evidence type="ECO:0000313" key="3">
    <source>
        <dbReference type="Proteomes" id="UP000623129"/>
    </source>
</evidence>
<dbReference type="AlphaFoldDB" id="A0A833RC57"/>
<protein>
    <submittedName>
        <fullName evidence="2">F-box/LRR-repeat protein 25</fullName>
    </submittedName>
</protein>